<feature type="domain" description="CSD" evidence="1">
    <location>
        <begin position="76"/>
        <end position="135"/>
    </location>
</feature>
<evidence type="ECO:0000313" key="3">
    <source>
        <dbReference type="Proteomes" id="UP000694569"/>
    </source>
</evidence>
<dbReference type="InterPro" id="IPR012340">
    <property type="entry name" value="NA-bd_OB-fold"/>
</dbReference>
<dbReference type="PROSITE" id="PS51857">
    <property type="entry name" value="CSD_2"/>
    <property type="match status" value="1"/>
</dbReference>
<dbReference type="Gene3D" id="2.40.50.140">
    <property type="entry name" value="Nucleic acid-binding proteins"/>
    <property type="match status" value="1"/>
</dbReference>
<protein>
    <recommendedName>
        <fullName evidence="1">CSD domain-containing protein</fullName>
    </recommendedName>
</protein>
<dbReference type="InterPro" id="IPR050181">
    <property type="entry name" value="Cold_shock_domain"/>
</dbReference>
<sequence length="135" mass="15018">RFSSMSSDRTRGVYLRIVPALLPNAWSKSVKRKGFAVKGPTVTCARAHPVSQSTTCVGTKPASFQTNVGEKVIATKVLGTVKWFNVRNRYGFINRDDPKEDVIVHQTVIKKNNPRKYLHSVGDGEIVEFDVVEGE</sequence>
<dbReference type="Proteomes" id="UP000694569">
    <property type="component" value="Unplaced"/>
</dbReference>
<dbReference type="Pfam" id="PF00313">
    <property type="entry name" value="CSD"/>
    <property type="match status" value="1"/>
</dbReference>
<evidence type="ECO:0000259" key="1">
    <source>
        <dbReference type="PROSITE" id="PS51857"/>
    </source>
</evidence>
<dbReference type="InterPro" id="IPR011129">
    <property type="entry name" value="CSD"/>
</dbReference>
<dbReference type="InterPro" id="IPR002059">
    <property type="entry name" value="CSP_DNA-bd"/>
</dbReference>
<evidence type="ECO:0000313" key="2">
    <source>
        <dbReference type="Ensembl" id="ENSLLEP00000021779.1"/>
    </source>
</evidence>
<dbReference type="CDD" id="cd04458">
    <property type="entry name" value="CSP_CDS"/>
    <property type="match status" value="1"/>
</dbReference>
<dbReference type="GO" id="GO:0003676">
    <property type="term" value="F:nucleic acid binding"/>
    <property type="evidence" value="ECO:0007669"/>
    <property type="project" value="InterPro"/>
</dbReference>
<dbReference type="PANTHER" id="PTHR11544">
    <property type="entry name" value="COLD SHOCK DOMAIN CONTAINING PROTEINS"/>
    <property type="match status" value="1"/>
</dbReference>
<organism evidence="2 3">
    <name type="scientific">Leptobrachium leishanense</name>
    <name type="common">Leishan spiny toad</name>
    <dbReference type="NCBI Taxonomy" id="445787"/>
    <lineage>
        <taxon>Eukaryota</taxon>
        <taxon>Metazoa</taxon>
        <taxon>Chordata</taxon>
        <taxon>Craniata</taxon>
        <taxon>Vertebrata</taxon>
        <taxon>Euteleostomi</taxon>
        <taxon>Amphibia</taxon>
        <taxon>Batrachia</taxon>
        <taxon>Anura</taxon>
        <taxon>Pelobatoidea</taxon>
        <taxon>Megophryidae</taxon>
        <taxon>Leptobrachium</taxon>
    </lineage>
</organism>
<dbReference type="Ensembl" id="ENSLLET00000022625.1">
    <property type="protein sequence ID" value="ENSLLEP00000021779.1"/>
    <property type="gene ID" value="ENSLLEG00000013802.1"/>
</dbReference>
<accession>A0A8C5MYZ3</accession>
<dbReference type="PRINTS" id="PR00050">
    <property type="entry name" value="COLDSHOCK"/>
</dbReference>
<reference evidence="2" key="1">
    <citation type="submission" date="2025-08" db="UniProtKB">
        <authorList>
            <consortium name="Ensembl"/>
        </authorList>
    </citation>
    <scope>IDENTIFICATION</scope>
</reference>
<dbReference type="SMART" id="SM00357">
    <property type="entry name" value="CSP"/>
    <property type="match status" value="1"/>
</dbReference>
<dbReference type="AlphaFoldDB" id="A0A8C5MYZ3"/>
<dbReference type="OrthoDB" id="203339at2759"/>
<dbReference type="SUPFAM" id="SSF50249">
    <property type="entry name" value="Nucleic acid-binding proteins"/>
    <property type="match status" value="1"/>
</dbReference>
<proteinExistence type="predicted"/>
<name>A0A8C5MYZ3_9ANUR</name>
<reference evidence="2" key="2">
    <citation type="submission" date="2025-09" db="UniProtKB">
        <authorList>
            <consortium name="Ensembl"/>
        </authorList>
    </citation>
    <scope>IDENTIFICATION</scope>
</reference>
<keyword evidence="3" id="KW-1185">Reference proteome</keyword>
<dbReference type="GeneTree" id="ENSGT00940000153341"/>